<evidence type="ECO:0000313" key="1">
    <source>
        <dbReference type="EMBL" id="KAI8022355.1"/>
    </source>
</evidence>
<organism evidence="1 2">
    <name type="scientific">Camellia lanceoleosa</name>
    <dbReference type="NCBI Taxonomy" id="1840588"/>
    <lineage>
        <taxon>Eukaryota</taxon>
        <taxon>Viridiplantae</taxon>
        <taxon>Streptophyta</taxon>
        <taxon>Embryophyta</taxon>
        <taxon>Tracheophyta</taxon>
        <taxon>Spermatophyta</taxon>
        <taxon>Magnoliopsida</taxon>
        <taxon>eudicotyledons</taxon>
        <taxon>Gunneridae</taxon>
        <taxon>Pentapetalae</taxon>
        <taxon>asterids</taxon>
        <taxon>Ericales</taxon>
        <taxon>Theaceae</taxon>
        <taxon>Camellia</taxon>
    </lineage>
</organism>
<gene>
    <name evidence="1" type="ORF">LOK49_LG03G03325</name>
</gene>
<comment type="caution">
    <text evidence="1">The sequence shown here is derived from an EMBL/GenBank/DDBJ whole genome shotgun (WGS) entry which is preliminary data.</text>
</comment>
<accession>A0ACC0IAD4</accession>
<proteinExistence type="predicted"/>
<name>A0ACC0IAD4_9ERIC</name>
<protein>
    <submittedName>
        <fullName evidence="1">Uncharacterized protein</fullName>
    </submittedName>
</protein>
<keyword evidence="2" id="KW-1185">Reference proteome</keyword>
<dbReference type="EMBL" id="CM045763">
    <property type="protein sequence ID" value="KAI8022355.1"/>
    <property type="molecule type" value="Genomic_DNA"/>
</dbReference>
<reference evidence="1 2" key="1">
    <citation type="journal article" date="2022" name="Plant J.">
        <title>Chromosome-level genome of Camellia lanceoleosa provides a valuable resource for understanding genome evolution and self-incompatibility.</title>
        <authorList>
            <person name="Gong W."/>
            <person name="Xiao S."/>
            <person name="Wang L."/>
            <person name="Liao Z."/>
            <person name="Chang Y."/>
            <person name="Mo W."/>
            <person name="Hu G."/>
            <person name="Li W."/>
            <person name="Zhao G."/>
            <person name="Zhu H."/>
            <person name="Hu X."/>
            <person name="Ji K."/>
            <person name="Xiang X."/>
            <person name="Song Q."/>
            <person name="Yuan D."/>
            <person name="Jin S."/>
            <person name="Zhang L."/>
        </authorList>
    </citation>
    <scope>NUCLEOTIDE SEQUENCE [LARGE SCALE GENOMIC DNA]</scope>
    <source>
        <strain evidence="1">SQ_2022a</strain>
    </source>
</reference>
<dbReference type="Proteomes" id="UP001060215">
    <property type="component" value="Chromosome 6"/>
</dbReference>
<sequence length="95" mass="10485">MISFVRFIECLCTSDDGYIKEACKHSFVFSCLICLSSENKLPLKYKDLLSFCFPGGVEITILVAAEGLHELPTINGSGDLKEASQKLSMAVEKMM</sequence>
<evidence type="ECO:0000313" key="2">
    <source>
        <dbReference type="Proteomes" id="UP001060215"/>
    </source>
</evidence>